<reference evidence="1" key="1">
    <citation type="submission" date="2014-09" db="EMBL/GenBank/DDBJ databases">
        <authorList>
            <person name="Magalhaes I.L.F."/>
            <person name="Oliveira U."/>
            <person name="Santos F.R."/>
            <person name="Vidigal T.H.D.A."/>
            <person name="Brescovit A.D."/>
            <person name="Santos A.J."/>
        </authorList>
    </citation>
    <scope>NUCLEOTIDE SEQUENCE</scope>
    <source>
        <tissue evidence="1">Shoot tissue taken approximately 20 cm above the soil surface</tissue>
    </source>
</reference>
<reference evidence="1" key="2">
    <citation type="journal article" date="2015" name="Data Brief">
        <title>Shoot transcriptome of the giant reed, Arundo donax.</title>
        <authorList>
            <person name="Barrero R.A."/>
            <person name="Guerrero F.D."/>
            <person name="Moolhuijzen P."/>
            <person name="Goolsby J.A."/>
            <person name="Tidwell J."/>
            <person name="Bellgard S.E."/>
            <person name="Bellgard M.I."/>
        </authorList>
    </citation>
    <scope>NUCLEOTIDE SEQUENCE</scope>
    <source>
        <tissue evidence="1">Shoot tissue taken approximately 20 cm above the soil surface</tissue>
    </source>
</reference>
<dbReference type="EMBL" id="GBRH01238124">
    <property type="protein sequence ID" value="JAD59771.1"/>
    <property type="molecule type" value="Transcribed_RNA"/>
</dbReference>
<organism evidence="1">
    <name type="scientific">Arundo donax</name>
    <name type="common">Giant reed</name>
    <name type="synonym">Donax arundinaceus</name>
    <dbReference type="NCBI Taxonomy" id="35708"/>
    <lineage>
        <taxon>Eukaryota</taxon>
        <taxon>Viridiplantae</taxon>
        <taxon>Streptophyta</taxon>
        <taxon>Embryophyta</taxon>
        <taxon>Tracheophyta</taxon>
        <taxon>Spermatophyta</taxon>
        <taxon>Magnoliopsida</taxon>
        <taxon>Liliopsida</taxon>
        <taxon>Poales</taxon>
        <taxon>Poaceae</taxon>
        <taxon>PACMAD clade</taxon>
        <taxon>Arundinoideae</taxon>
        <taxon>Arundineae</taxon>
        <taxon>Arundo</taxon>
    </lineage>
</organism>
<protein>
    <submittedName>
        <fullName evidence="1">Uncharacterized protein</fullName>
    </submittedName>
</protein>
<name>A0A0A9B8V3_ARUDO</name>
<sequence length="37" mass="3963">MVPAGTLLAAEAAEISTSRLLHETLRVAGGRARMRQQ</sequence>
<accession>A0A0A9B8V3</accession>
<proteinExistence type="predicted"/>
<evidence type="ECO:0000313" key="1">
    <source>
        <dbReference type="EMBL" id="JAD59771.1"/>
    </source>
</evidence>
<dbReference type="AlphaFoldDB" id="A0A0A9B8V3"/>